<accession>A0A7S4PXR4</accession>
<sequence>MTWEGHFRVPTPPPERSSLIGTYGSNHDTDLYHIDATRRRRHAAVWIDASGMLSMTANVGVSSGRVVGPNVPVADGRWHHVAAVFQRGSGGAQVTFSIKVDHVEYALLTSVAGLVPLFEDSFKRAIAAAADTTADHISTILEDGYVKPLRAVRVHCSINVPAENADTMRSRLSTVPWVGGVVAKNIMNTPRMYNAIPTGPDTVVVTSQMTLPLVRVVGNARLYVDGFPGVGTVTYAPIVDNIGMDGQLVVGGGHKGRAISCEVSRFRLWSVALAPAQLQKLRGCVLPSLPSLVGGPWPHGLQASYALNGTRADAAGTGFEALQSVSGGRFIVGGSCSADRCPRTSPHGCLLVAGRELRFNSVDQCESFARFVHCRVAGSSRGRPAALTGCAAPLA</sequence>
<dbReference type="SUPFAM" id="SSF49899">
    <property type="entry name" value="Concanavalin A-like lectins/glucanases"/>
    <property type="match status" value="2"/>
</dbReference>
<evidence type="ECO:0000313" key="1">
    <source>
        <dbReference type="EMBL" id="CAE4565317.1"/>
    </source>
</evidence>
<gene>
    <name evidence="1" type="ORF">AMON00008_LOCUS4936</name>
</gene>
<dbReference type="AlphaFoldDB" id="A0A7S4PXR4"/>
<dbReference type="InterPro" id="IPR013320">
    <property type="entry name" value="ConA-like_dom_sf"/>
</dbReference>
<name>A0A7S4PXR4_9DINO</name>
<proteinExistence type="predicted"/>
<reference evidence="1" key="1">
    <citation type="submission" date="2021-01" db="EMBL/GenBank/DDBJ databases">
        <authorList>
            <person name="Corre E."/>
            <person name="Pelletier E."/>
            <person name="Niang G."/>
            <person name="Scheremetjew M."/>
            <person name="Finn R."/>
            <person name="Kale V."/>
            <person name="Holt S."/>
            <person name="Cochrane G."/>
            <person name="Meng A."/>
            <person name="Brown T."/>
            <person name="Cohen L."/>
        </authorList>
    </citation>
    <scope>NUCLEOTIDE SEQUENCE</scope>
    <source>
        <strain evidence="1">CCMP3105</strain>
    </source>
</reference>
<dbReference type="EMBL" id="HBNR01007514">
    <property type="protein sequence ID" value="CAE4565317.1"/>
    <property type="molecule type" value="Transcribed_RNA"/>
</dbReference>
<organism evidence="1">
    <name type="scientific">Alexandrium monilatum</name>
    <dbReference type="NCBI Taxonomy" id="311494"/>
    <lineage>
        <taxon>Eukaryota</taxon>
        <taxon>Sar</taxon>
        <taxon>Alveolata</taxon>
        <taxon>Dinophyceae</taxon>
        <taxon>Gonyaulacales</taxon>
        <taxon>Pyrocystaceae</taxon>
        <taxon>Alexandrium</taxon>
    </lineage>
</organism>
<protein>
    <submittedName>
        <fullName evidence="1">Uncharacterized protein</fullName>
    </submittedName>
</protein>
<dbReference type="Gene3D" id="2.60.120.200">
    <property type="match status" value="1"/>
</dbReference>